<gene>
    <name evidence="2" type="ORF">EHV08_06905</name>
</gene>
<feature type="signal peptide" evidence="1">
    <location>
        <begin position="1"/>
        <end position="22"/>
    </location>
</feature>
<evidence type="ECO:0000313" key="2">
    <source>
        <dbReference type="EMBL" id="RUL59513.1"/>
    </source>
</evidence>
<dbReference type="Proteomes" id="UP000278983">
    <property type="component" value="Unassembled WGS sequence"/>
</dbReference>
<evidence type="ECO:0000313" key="3">
    <source>
        <dbReference type="Proteomes" id="UP000278983"/>
    </source>
</evidence>
<dbReference type="OrthoDB" id="1071454at2"/>
<comment type="caution">
    <text evidence="2">The sequence shown here is derived from an EMBL/GenBank/DDBJ whole genome shotgun (WGS) entry which is preliminary data.</text>
</comment>
<name>A0A3S0RAU2_9BACT</name>
<sequence>MILKRNISTVILCLWLTALFNACEPEHNDDVTTSVQVTLAAPDTIEVLQAKGTVSMQCLTNKFTWTEDRWDSISVIFPEVMRGPYNITVDGKVAVKINGGRRKVYRFRAANSYVEVLDKPSKVKMDIQLFK</sequence>
<organism evidence="2 3">
    <name type="scientific">Prevotella koreensis</name>
    <dbReference type="NCBI Taxonomy" id="2490854"/>
    <lineage>
        <taxon>Bacteria</taxon>
        <taxon>Pseudomonadati</taxon>
        <taxon>Bacteroidota</taxon>
        <taxon>Bacteroidia</taxon>
        <taxon>Bacteroidales</taxon>
        <taxon>Prevotellaceae</taxon>
        <taxon>Prevotella</taxon>
    </lineage>
</organism>
<accession>A0A3S0RAU2</accession>
<proteinExistence type="predicted"/>
<reference evidence="2 3" key="1">
    <citation type="submission" date="2018-12" db="EMBL/GenBank/DDBJ databases">
        <title>Genome sequencing of Prevotella sp. KCOM 3155 (= JS262).</title>
        <authorList>
            <person name="Kook J.-K."/>
            <person name="Park S.-N."/>
            <person name="Lim Y.K."/>
        </authorList>
    </citation>
    <scope>NUCLEOTIDE SEQUENCE [LARGE SCALE GENOMIC DNA]</scope>
    <source>
        <strain evidence="2 3">KCOM 3155</strain>
    </source>
</reference>
<dbReference type="AlphaFoldDB" id="A0A3S0RAU2"/>
<keyword evidence="1" id="KW-0732">Signal</keyword>
<dbReference type="EMBL" id="RYYU01000001">
    <property type="protein sequence ID" value="RUL59513.1"/>
    <property type="molecule type" value="Genomic_DNA"/>
</dbReference>
<dbReference type="RefSeq" id="WP_126678672.1">
    <property type="nucleotide sequence ID" value="NZ_CAUTUZ010000010.1"/>
</dbReference>
<protein>
    <submittedName>
        <fullName evidence="2">Uncharacterized protein</fullName>
    </submittedName>
</protein>
<keyword evidence="3" id="KW-1185">Reference proteome</keyword>
<feature type="chain" id="PRO_5018710981" evidence="1">
    <location>
        <begin position="23"/>
        <end position="131"/>
    </location>
</feature>
<evidence type="ECO:0000256" key="1">
    <source>
        <dbReference type="SAM" id="SignalP"/>
    </source>
</evidence>